<sequence>MNKLEELKQVIDKSKRIVIFSGAGLSTNSGIPDFRSADGLYNQKTKMNIPPEEIISHSFFMRNPEEFYKFYFSKMVYLNAKPNLAHKYFAKLEQMGKVSAVVTQNIDNLHQEAGSKVVYELHGSVMRNYCMRCHKFYSLSDIFNEEGRVPRCDCGGLIKPDVVLYEEGLDDDTVSGALHAISEADTIIVTGTSLTVYPAAGFLRYFRGENLILLNKSETPYDSYATIAIHDDIKNVIEYLEK</sequence>
<keyword evidence="1 4" id="KW-0963">Cytoplasm</keyword>
<dbReference type="NCBIfam" id="NF001752">
    <property type="entry name" value="PRK00481.1-1"/>
    <property type="match status" value="1"/>
</dbReference>
<feature type="active site" description="Proton acceptor" evidence="4 5">
    <location>
        <position position="122"/>
    </location>
</feature>
<dbReference type="NCBIfam" id="NF001753">
    <property type="entry name" value="PRK00481.1-3"/>
    <property type="match status" value="1"/>
</dbReference>
<dbReference type="Pfam" id="PF02146">
    <property type="entry name" value="SIR2"/>
    <property type="match status" value="1"/>
</dbReference>
<evidence type="ECO:0000256" key="3">
    <source>
        <dbReference type="ARBA" id="ARBA00023027"/>
    </source>
</evidence>
<keyword evidence="4 5" id="KW-0862">Zinc</keyword>
<comment type="caution">
    <text evidence="4">Lacks conserved residue(s) required for the propagation of feature annotation.</text>
</comment>
<dbReference type="PANTHER" id="PTHR11085">
    <property type="entry name" value="NAD-DEPENDENT PROTEIN DEACYLASE SIRTUIN-5, MITOCHONDRIAL-RELATED"/>
    <property type="match status" value="1"/>
</dbReference>
<reference evidence="7 8" key="1">
    <citation type="submission" date="2018-08" db="EMBL/GenBank/DDBJ databases">
        <title>Genomic Encyclopedia of Archaeal and Bacterial Type Strains, Phase II (KMG-II): from individual species to whole genera.</title>
        <authorList>
            <person name="Goeker M."/>
        </authorList>
    </citation>
    <scope>NUCLEOTIDE SEQUENCE [LARGE SCALE GENOMIC DNA]</scope>
    <source>
        <strain evidence="7 8">ATCC 27112</strain>
    </source>
</reference>
<feature type="binding site" evidence="4">
    <location>
        <position position="192"/>
    </location>
    <ligand>
        <name>NAD(+)</name>
        <dbReference type="ChEBI" id="CHEBI:57540"/>
    </ligand>
</feature>
<feature type="binding site" evidence="4">
    <location>
        <position position="122"/>
    </location>
    <ligand>
        <name>NAD(+)</name>
        <dbReference type="ChEBI" id="CHEBI:57540"/>
    </ligand>
</feature>
<dbReference type="EC" id="2.3.1.286" evidence="4"/>
<feature type="binding site" evidence="4">
    <location>
        <position position="106"/>
    </location>
    <ligand>
        <name>NAD(+)</name>
        <dbReference type="ChEBI" id="CHEBI:57540"/>
    </ligand>
</feature>
<dbReference type="InParanoid" id="A0A397QV09"/>
<dbReference type="HAMAP" id="MF_01968">
    <property type="entry name" value="Sirtuin_ClassU"/>
    <property type="match status" value="1"/>
</dbReference>
<dbReference type="GO" id="GO:0008270">
    <property type="term" value="F:zinc ion binding"/>
    <property type="evidence" value="ECO:0007669"/>
    <property type="project" value="UniProtKB-UniRule"/>
</dbReference>
<dbReference type="Proteomes" id="UP000266506">
    <property type="component" value="Unassembled WGS sequence"/>
</dbReference>
<comment type="cofactor">
    <cofactor evidence="4">
        <name>Zn(2+)</name>
        <dbReference type="ChEBI" id="CHEBI:29105"/>
    </cofactor>
    <text evidence="4">Binds 1 zinc ion per subunit.</text>
</comment>
<feature type="domain" description="Deacetylase sirtuin-type" evidence="6">
    <location>
        <begin position="1"/>
        <end position="242"/>
    </location>
</feature>
<evidence type="ECO:0000256" key="2">
    <source>
        <dbReference type="ARBA" id="ARBA00022679"/>
    </source>
</evidence>
<feature type="binding site" evidence="4">
    <location>
        <position position="106"/>
    </location>
    <ligand>
        <name>nicotinamide</name>
        <dbReference type="ChEBI" id="CHEBI:17154"/>
    </ligand>
</feature>
<dbReference type="EMBL" id="QXEV01000032">
    <property type="protein sequence ID" value="RIA64882.1"/>
    <property type="molecule type" value="Genomic_DNA"/>
</dbReference>
<dbReference type="InterPro" id="IPR028628">
    <property type="entry name" value="Sirtuin_class_U"/>
</dbReference>
<dbReference type="InterPro" id="IPR003000">
    <property type="entry name" value="Sirtuin"/>
</dbReference>
<evidence type="ECO:0000313" key="8">
    <source>
        <dbReference type="Proteomes" id="UP000266506"/>
    </source>
</evidence>
<feature type="binding site" evidence="4">
    <location>
        <position position="34"/>
    </location>
    <ligand>
        <name>nicotinamide</name>
        <dbReference type="ChEBI" id="CHEBI:17154"/>
    </ligand>
</feature>
<keyword evidence="2 4" id="KW-0808">Transferase</keyword>
<feature type="binding site" evidence="4">
    <location>
        <position position="107"/>
    </location>
    <ligand>
        <name>NAD(+)</name>
        <dbReference type="ChEBI" id="CHEBI:57540"/>
    </ligand>
</feature>
<evidence type="ECO:0000256" key="5">
    <source>
        <dbReference type="PROSITE-ProRule" id="PRU00236"/>
    </source>
</evidence>
<dbReference type="OrthoDB" id="9800582at2"/>
<comment type="function">
    <text evidence="4">NAD-dependent protein deacetylase which modulates the activities of several enzymes which are inactive in their acetylated form.</text>
</comment>
<accession>A0A397QV09</accession>
<feature type="binding site" evidence="4">
    <location>
        <position position="232"/>
    </location>
    <ligand>
        <name>NAD(+)</name>
        <dbReference type="ChEBI" id="CHEBI:57540"/>
    </ligand>
</feature>
<feature type="binding site" evidence="4 5">
    <location>
        <position position="130"/>
    </location>
    <ligand>
        <name>Zn(2+)</name>
        <dbReference type="ChEBI" id="CHEBI:29105"/>
    </ligand>
</feature>
<proteinExistence type="inferred from homology"/>
<feature type="binding site" evidence="4">
    <location>
        <position position="233"/>
    </location>
    <ligand>
        <name>NAD(+)</name>
        <dbReference type="ChEBI" id="CHEBI:57540"/>
    </ligand>
</feature>
<name>A0A397QV09_9MOLU</name>
<gene>
    <name evidence="4" type="primary">cobB</name>
    <name evidence="7" type="ORF">EI71_01806</name>
</gene>
<dbReference type="GO" id="GO:0005737">
    <property type="term" value="C:cytoplasm"/>
    <property type="evidence" value="ECO:0007669"/>
    <property type="project" value="UniProtKB-SubCell"/>
</dbReference>
<organism evidence="7 8">
    <name type="scientific">Anaeroplasma bactoclasticum</name>
    <dbReference type="NCBI Taxonomy" id="2088"/>
    <lineage>
        <taxon>Bacteria</taxon>
        <taxon>Bacillati</taxon>
        <taxon>Mycoplasmatota</taxon>
        <taxon>Mollicutes</taxon>
        <taxon>Anaeroplasmatales</taxon>
        <taxon>Anaeroplasmataceae</taxon>
        <taxon>Anaeroplasma</taxon>
    </lineage>
</organism>
<dbReference type="GO" id="GO:0070403">
    <property type="term" value="F:NAD+ binding"/>
    <property type="evidence" value="ECO:0007669"/>
    <property type="project" value="UniProtKB-UniRule"/>
</dbReference>
<dbReference type="GO" id="GO:0017136">
    <property type="term" value="F:histone deacetylase activity, NAD-dependent"/>
    <property type="evidence" value="ECO:0007669"/>
    <property type="project" value="TreeGrafter"/>
</dbReference>
<dbReference type="InterPro" id="IPR026590">
    <property type="entry name" value="Ssirtuin_cat_dom"/>
</dbReference>
<keyword evidence="4 5" id="KW-0479">Metal-binding</keyword>
<feature type="binding site" evidence="4">
    <location>
        <position position="107"/>
    </location>
    <ligand>
        <name>nicotinamide</name>
        <dbReference type="ChEBI" id="CHEBI:17154"/>
    </ligand>
</feature>
<comment type="caution">
    <text evidence="7">The sequence shown here is derived from an EMBL/GenBank/DDBJ whole genome shotgun (WGS) entry which is preliminary data.</text>
</comment>
<dbReference type="FunCoup" id="A0A397QV09">
    <property type="interactions" value="262"/>
</dbReference>
<comment type="similarity">
    <text evidence="4">Belongs to the sirtuin family. Class U subfamily.</text>
</comment>
<protein>
    <recommendedName>
        <fullName evidence="4">NAD-dependent protein deacetylase</fullName>
        <ecNumber evidence="4">2.3.1.286</ecNumber>
    </recommendedName>
    <alternativeName>
        <fullName evidence="4">Regulatory protein SIR2 homolog</fullName>
    </alternativeName>
</protein>
<keyword evidence="3 4" id="KW-0520">NAD</keyword>
<comment type="catalytic activity">
    <reaction evidence="4">
        <text>N(6)-acetyl-L-lysyl-[protein] + NAD(+) + H2O = 2''-O-acetyl-ADP-D-ribose + nicotinamide + L-lysyl-[protein]</text>
        <dbReference type="Rhea" id="RHEA:43636"/>
        <dbReference type="Rhea" id="RHEA-COMP:9752"/>
        <dbReference type="Rhea" id="RHEA-COMP:10731"/>
        <dbReference type="ChEBI" id="CHEBI:15377"/>
        <dbReference type="ChEBI" id="CHEBI:17154"/>
        <dbReference type="ChEBI" id="CHEBI:29969"/>
        <dbReference type="ChEBI" id="CHEBI:57540"/>
        <dbReference type="ChEBI" id="CHEBI:61930"/>
        <dbReference type="ChEBI" id="CHEBI:83767"/>
        <dbReference type="EC" id="2.3.1.286"/>
    </reaction>
</comment>
<keyword evidence="8" id="KW-1185">Reference proteome</keyword>
<dbReference type="AlphaFoldDB" id="A0A397QV09"/>
<dbReference type="SUPFAM" id="SSF52467">
    <property type="entry name" value="DHS-like NAD/FAD-binding domain"/>
    <property type="match status" value="1"/>
</dbReference>
<feature type="binding site" evidence="4 5">
    <location>
        <position position="133"/>
    </location>
    <ligand>
        <name>Zn(2+)</name>
        <dbReference type="ChEBI" id="CHEBI:29105"/>
    </ligand>
</feature>
<dbReference type="Gene3D" id="3.30.1600.10">
    <property type="entry name" value="SIR2/SIRT2 'Small Domain"/>
    <property type="match status" value="1"/>
</dbReference>
<feature type="binding site" evidence="4">
    <location>
        <position position="34"/>
    </location>
    <ligand>
        <name>NAD(+)</name>
        <dbReference type="ChEBI" id="CHEBI:57540"/>
    </ligand>
</feature>
<comment type="subcellular location">
    <subcellularLocation>
        <location evidence="4">Cytoplasm</location>
    </subcellularLocation>
</comment>
<feature type="binding site" evidence="4 5">
    <location>
        <position position="152"/>
    </location>
    <ligand>
        <name>Zn(2+)</name>
        <dbReference type="ChEBI" id="CHEBI:29105"/>
    </ligand>
</feature>
<dbReference type="InterPro" id="IPR026591">
    <property type="entry name" value="Sirtuin_cat_small_dom_sf"/>
</dbReference>
<evidence type="ECO:0000256" key="1">
    <source>
        <dbReference type="ARBA" id="ARBA00022490"/>
    </source>
</evidence>
<dbReference type="InterPro" id="IPR050134">
    <property type="entry name" value="NAD-dep_sirtuin_deacylases"/>
</dbReference>
<feature type="binding site" evidence="4">
    <location>
        <position position="104"/>
    </location>
    <ligand>
        <name>NAD(+)</name>
        <dbReference type="ChEBI" id="CHEBI:57540"/>
    </ligand>
</feature>
<dbReference type="PROSITE" id="PS50305">
    <property type="entry name" value="SIRTUIN"/>
    <property type="match status" value="1"/>
</dbReference>
<dbReference type="RefSeq" id="WP_119016876.1">
    <property type="nucleotide sequence ID" value="NZ_QXEV01000032.1"/>
</dbReference>
<feature type="binding site" evidence="4">
    <location>
        <position position="27"/>
    </location>
    <ligand>
        <name>NAD(+)</name>
        <dbReference type="ChEBI" id="CHEBI:57540"/>
    </ligand>
</feature>
<feature type="binding site" evidence="4">
    <location>
        <position position="23"/>
    </location>
    <ligand>
        <name>NAD(+)</name>
        <dbReference type="ChEBI" id="CHEBI:57540"/>
    </ligand>
</feature>
<dbReference type="InterPro" id="IPR029035">
    <property type="entry name" value="DHS-like_NAD/FAD-binding_dom"/>
</dbReference>
<evidence type="ECO:0000313" key="7">
    <source>
        <dbReference type="EMBL" id="RIA64882.1"/>
    </source>
</evidence>
<evidence type="ECO:0000256" key="4">
    <source>
        <dbReference type="HAMAP-Rule" id="MF_01968"/>
    </source>
</evidence>
<feature type="binding site" evidence="4">
    <location>
        <position position="215"/>
    </location>
    <ligand>
        <name>NAD(+)</name>
        <dbReference type="ChEBI" id="CHEBI:57540"/>
    </ligand>
</feature>
<dbReference type="PANTHER" id="PTHR11085:SF4">
    <property type="entry name" value="NAD-DEPENDENT PROTEIN DEACYLASE"/>
    <property type="match status" value="1"/>
</dbReference>
<feature type="binding site" evidence="4">
    <location>
        <position position="35"/>
    </location>
    <ligand>
        <name>NAD(+)</name>
        <dbReference type="ChEBI" id="CHEBI:57540"/>
    </ligand>
</feature>
<dbReference type="Gene3D" id="3.40.50.1220">
    <property type="entry name" value="TPP-binding domain"/>
    <property type="match status" value="1"/>
</dbReference>
<evidence type="ECO:0000259" key="6">
    <source>
        <dbReference type="PROSITE" id="PS50305"/>
    </source>
</evidence>
<feature type="binding site" evidence="4 5">
    <location>
        <position position="154"/>
    </location>
    <ligand>
        <name>Zn(2+)</name>
        <dbReference type="ChEBI" id="CHEBI:29105"/>
    </ligand>
</feature>
<feature type="binding site" evidence="4">
    <location>
        <position position="193"/>
    </location>
    <ligand>
        <name>NAD(+)</name>
        <dbReference type="ChEBI" id="CHEBI:57540"/>
    </ligand>
</feature>